<evidence type="ECO:0000313" key="1">
    <source>
        <dbReference type="EMBL" id="VDC20363.1"/>
    </source>
</evidence>
<protein>
    <recommendedName>
        <fullName evidence="3">Integrase catalytic domain-containing protein</fullName>
    </recommendedName>
</protein>
<dbReference type="Proteomes" id="UP000280861">
    <property type="component" value="Unassembled WGS sequence"/>
</dbReference>
<dbReference type="EMBL" id="UXAU01000010">
    <property type="protein sequence ID" value="VDC20363.1"/>
    <property type="molecule type" value="Genomic_DNA"/>
</dbReference>
<reference evidence="1 2" key="1">
    <citation type="submission" date="2018-11" db="EMBL/GenBank/DDBJ databases">
        <authorList>
            <person name="Criscuolo A."/>
        </authorList>
    </citation>
    <scope>NUCLEOTIDE SEQUENCE [LARGE SCALE GENOMIC DNA]</scope>
    <source>
        <strain evidence="1">AT11b</strain>
    </source>
</reference>
<accession>A0A3P5WA80</accession>
<evidence type="ECO:0008006" key="3">
    <source>
        <dbReference type="Google" id="ProtNLM"/>
    </source>
</evidence>
<name>A0A3P5WA80_9MICC</name>
<organism evidence="1 2">
    <name type="scientific">Arthrobacter ulcerisalmonis</name>
    <dbReference type="NCBI Taxonomy" id="2483813"/>
    <lineage>
        <taxon>Bacteria</taxon>
        <taxon>Bacillati</taxon>
        <taxon>Actinomycetota</taxon>
        <taxon>Actinomycetes</taxon>
        <taxon>Micrococcales</taxon>
        <taxon>Micrococcaceae</taxon>
        <taxon>Arthrobacter</taxon>
    </lineage>
</organism>
<evidence type="ECO:0000313" key="2">
    <source>
        <dbReference type="Proteomes" id="UP000280861"/>
    </source>
</evidence>
<proteinExistence type="predicted"/>
<dbReference type="AlphaFoldDB" id="A0A3P5WA80"/>
<gene>
    <name evidence="1" type="ORF">PSET11_00587</name>
</gene>
<sequence length="46" mass="5382">MNWAHWYNTERLHNTLSMLPPDEFEQNYRAQVDASSDDAAISKKTV</sequence>
<keyword evidence="2" id="KW-1185">Reference proteome</keyword>